<protein>
    <recommendedName>
        <fullName evidence="1">RNase H type-1 domain-containing protein</fullName>
    </recommendedName>
</protein>
<dbReference type="InterPro" id="IPR053151">
    <property type="entry name" value="RNase_H-like"/>
</dbReference>
<dbReference type="Gene3D" id="3.30.420.10">
    <property type="entry name" value="Ribonuclease H-like superfamily/Ribonuclease H"/>
    <property type="match status" value="1"/>
</dbReference>
<feature type="domain" description="RNase H type-1" evidence="1">
    <location>
        <begin position="15"/>
        <end position="140"/>
    </location>
</feature>
<dbReference type="PANTHER" id="PTHR47723:SF22">
    <property type="entry name" value="RNASE H TYPE-1 DOMAIN-CONTAINING PROTEIN"/>
    <property type="match status" value="1"/>
</dbReference>
<dbReference type="PANTHER" id="PTHR47723">
    <property type="entry name" value="OS05G0353850 PROTEIN"/>
    <property type="match status" value="1"/>
</dbReference>
<comment type="caution">
    <text evidence="2">The sequence shown here is derived from an EMBL/GenBank/DDBJ whole genome shotgun (WGS) entry which is preliminary data.</text>
</comment>
<dbReference type="Proteomes" id="UP001280121">
    <property type="component" value="Unassembled WGS sequence"/>
</dbReference>
<dbReference type="InterPro" id="IPR002156">
    <property type="entry name" value="RNaseH_domain"/>
</dbReference>
<organism evidence="2 3">
    <name type="scientific">Dipteronia dyeriana</name>
    <dbReference type="NCBI Taxonomy" id="168575"/>
    <lineage>
        <taxon>Eukaryota</taxon>
        <taxon>Viridiplantae</taxon>
        <taxon>Streptophyta</taxon>
        <taxon>Embryophyta</taxon>
        <taxon>Tracheophyta</taxon>
        <taxon>Spermatophyta</taxon>
        <taxon>Magnoliopsida</taxon>
        <taxon>eudicotyledons</taxon>
        <taxon>Gunneridae</taxon>
        <taxon>Pentapetalae</taxon>
        <taxon>rosids</taxon>
        <taxon>malvids</taxon>
        <taxon>Sapindales</taxon>
        <taxon>Sapindaceae</taxon>
        <taxon>Hippocastanoideae</taxon>
        <taxon>Acereae</taxon>
        <taxon>Dipteronia</taxon>
    </lineage>
</organism>
<dbReference type="InterPro" id="IPR036397">
    <property type="entry name" value="RNaseH_sf"/>
</dbReference>
<evidence type="ECO:0000313" key="2">
    <source>
        <dbReference type="EMBL" id="KAK2637402.1"/>
    </source>
</evidence>
<name>A0AAD9TJT5_9ROSI</name>
<dbReference type="AlphaFoldDB" id="A0AAD9TJT5"/>
<dbReference type="CDD" id="cd06222">
    <property type="entry name" value="RNase_H_like"/>
    <property type="match status" value="1"/>
</dbReference>
<dbReference type="Pfam" id="PF13456">
    <property type="entry name" value="RVT_3"/>
    <property type="match status" value="1"/>
</dbReference>
<sequence length="154" mass="16238">MVDWIPPPNGSFKFNADGPAKGSPGHAGIGRVLRDHNGKVLYIAFANVGIEEAVTAKILAIAKACSLCMSRPTFLGKNIVFVIDSKVVVSWVVNGSGIGSLKHVHTIYDIPNHLRSFGQASMVYYCSRASNSFADMLAKQGSEGDGEGERGGGG</sequence>
<keyword evidence="3" id="KW-1185">Reference proteome</keyword>
<evidence type="ECO:0000259" key="1">
    <source>
        <dbReference type="Pfam" id="PF13456"/>
    </source>
</evidence>
<dbReference type="InterPro" id="IPR012337">
    <property type="entry name" value="RNaseH-like_sf"/>
</dbReference>
<dbReference type="EMBL" id="JANJYI010000009">
    <property type="protein sequence ID" value="KAK2637402.1"/>
    <property type="molecule type" value="Genomic_DNA"/>
</dbReference>
<dbReference type="InterPro" id="IPR044730">
    <property type="entry name" value="RNase_H-like_dom_plant"/>
</dbReference>
<accession>A0AAD9TJT5</accession>
<dbReference type="SUPFAM" id="SSF53098">
    <property type="entry name" value="Ribonuclease H-like"/>
    <property type="match status" value="1"/>
</dbReference>
<evidence type="ECO:0000313" key="3">
    <source>
        <dbReference type="Proteomes" id="UP001280121"/>
    </source>
</evidence>
<dbReference type="GO" id="GO:0004523">
    <property type="term" value="F:RNA-DNA hybrid ribonuclease activity"/>
    <property type="evidence" value="ECO:0007669"/>
    <property type="project" value="InterPro"/>
</dbReference>
<proteinExistence type="predicted"/>
<reference evidence="2" key="1">
    <citation type="journal article" date="2023" name="Plant J.">
        <title>Genome sequences and population genomics provide insights into the demographic history, inbreeding, and mutation load of two 'living fossil' tree species of Dipteronia.</title>
        <authorList>
            <person name="Feng Y."/>
            <person name="Comes H.P."/>
            <person name="Chen J."/>
            <person name="Zhu S."/>
            <person name="Lu R."/>
            <person name="Zhang X."/>
            <person name="Li P."/>
            <person name="Qiu J."/>
            <person name="Olsen K.M."/>
            <person name="Qiu Y."/>
        </authorList>
    </citation>
    <scope>NUCLEOTIDE SEQUENCE</scope>
    <source>
        <strain evidence="2">KIB01</strain>
    </source>
</reference>
<dbReference type="GO" id="GO:0003676">
    <property type="term" value="F:nucleic acid binding"/>
    <property type="evidence" value="ECO:0007669"/>
    <property type="project" value="InterPro"/>
</dbReference>
<gene>
    <name evidence="2" type="ORF">Ddye_032194</name>
</gene>